<dbReference type="AlphaFoldDB" id="A0A376D9L4"/>
<dbReference type="Pfam" id="PF02604">
    <property type="entry name" value="PhdYeFM_antitox"/>
    <property type="match status" value="1"/>
</dbReference>
<accession>A0A376D9L4</accession>
<dbReference type="NCBIfam" id="TIGR01552">
    <property type="entry name" value="phd_fam"/>
    <property type="match status" value="1"/>
</dbReference>
<dbReference type="SUPFAM" id="SSF143120">
    <property type="entry name" value="YefM-like"/>
    <property type="match status" value="1"/>
</dbReference>
<protein>
    <recommendedName>
        <fullName evidence="2">Antitoxin</fullName>
    </recommendedName>
</protein>
<sequence>MLIYTSTQARAKISAVLDAVSRGEVVEITRRNGAVAVVISKAEFEAYQKVKLDNECDSQIIAFQLSR</sequence>
<dbReference type="RefSeq" id="WP_024523760.1">
    <property type="nucleotide sequence ID" value="NZ_CP065626.1"/>
</dbReference>
<evidence type="ECO:0000256" key="1">
    <source>
        <dbReference type="ARBA" id="ARBA00009981"/>
    </source>
</evidence>
<evidence type="ECO:0000256" key="2">
    <source>
        <dbReference type="RuleBase" id="RU362080"/>
    </source>
</evidence>
<dbReference type="InterPro" id="IPR036165">
    <property type="entry name" value="YefM-like_sf"/>
</dbReference>
<evidence type="ECO:0000313" key="4">
    <source>
        <dbReference type="Proteomes" id="UP000255248"/>
    </source>
</evidence>
<dbReference type="OrthoDB" id="9802003at2"/>
<name>A0A376D9L4_9GAMM</name>
<gene>
    <name evidence="3" type="ORF">NCTC12121_00835</name>
</gene>
<dbReference type="InterPro" id="IPR006442">
    <property type="entry name" value="Antitoxin_Phd/YefM"/>
</dbReference>
<dbReference type="Gene3D" id="3.40.1620.10">
    <property type="entry name" value="YefM-like domain"/>
    <property type="match status" value="1"/>
</dbReference>
<organism evidence="3 4">
    <name type="scientific">Edwardsiella hoshinae</name>
    <dbReference type="NCBI Taxonomy" id="93378"/>
    <lineage>
        <taxon>Bacteria</taxon>
        <taxon>Pseudomonadati</taxon>
        <taxon>Pseudomonadota</taxon>
        <taxon>Gammaproteobacteria</taxon>
        <taxon>Enterobacterales</taxon>
        <taxon>Hafniaceae</taxon>
        <taxon>Edwardsiella</taxon>
    </lineage>
</organism>
<reference evidence="3 4" key="1">
    <citation type="submission" date="2018-06" db="EMBL/GenBank/DDBJ databases">
        <authorList>
            <consortium name="Pathogen Informatics"/>
            <person name="Doyle S."/>
        </authorList>
    </citation>
    <scope>NUCLEOTIDE SEQUENCE [LARGE SCALE GENOMIC DNA]</scope>
    <source>
        <strain evidence="3 4">NCTC12121</strain>
    </source>
</reference>
<dbReference type="EMBL" id="UFXZ01000001">
    <property type="protein sequence ID" value="STC85411.1"/>
    <property type="molecule type" value="Genomic_DNA"/>
</dbReference>
<evidence type="ECO:0000313" key="3">
    <source>
        <dbReference type="EMBL" id="STC85411.1"/>
    </source>
</evidence>
<dbReference type="Proteomes" id="UP000255248">
    <property type="component" value="Unassembled WGS sequence"/>
</dbReference>
<proteinExistence type="inferred from homology"/>
<comment type="function">
    <text evidence="2">Antitoxin component of a type II toxin-antitoxin (TA) system.</text>
</comment>
<comment type="similarity">
    <text evidence="1 2">Belongs to the phD/YefM antitoxin family.</text>
</comment>